<dbReference type="AlphaFoldDB" id="A0A3B5LIA0"/>
<keyword evidence="1" id="KW-0812">Transmembrane</keyword>
<evidence type="ECO:0000313" key="3">
    <source>
        <dbReference type="Proteomes" id="UP000261380"/>
    </source>
</evidence>
<accession>A0A3B5LIA0</accession>
<keyword evidence="1" id="KW-0472">Membrane</keyword>
<dbReference type="Proteomes" id="UP000261380">
    <property type="component" value="Unplaced"/>
</dbReference>
<dbReference type="Ensembl" id="ENSXCOT00000009503.1">
    <property type="protein sequence ID" value="ENSXCOP00000009391.1"/>
    <property type="gene ID" value="ENSXCOG00000007152.1"/>
</dbReference>
<feature type="transmembrane region" description="Helical" evidence="1">
    <location>
        <begin position="85"/>
        <end position="106"/>
    </location>
</feature>
<keyword evidence="3" id="KW-1185">Reference proteome</keyword>
<evidence type="ECO:0000313" key="2">
    <source>
        <dbReference type="Ensembl" id="ENSXCOP00000009391.1"/>
    </source>
</evidence>
<evidence type="ECO:0000256" key="1">
    <source>
        <dbReference type="SAM" id="Phobius"/>
    </source>
</evidence>
<reference evidence="2" key="1">
    <citation type="submission" date="2025-08" db="UniProtKB">
        <authorList>
            <consortium name="Ensembl"/>
        </authorList>
    </citation>
    <scope>IDENTIFICATION</scope>
</reference>
<name>A0A3B5LIA0_9TELE</name>
<reference evidence="2" key="2">
    <citation type="submission" date="2025-09" db="UniProtKB">
        <authorList>
            <consortium name="Ensembl"/>
        </authorList>
    </citation>
    <scope>IDENTIFICATION</scope>
</reference>
<proteinExistence type="predicted"/>
<keyword evidence="1" id="KW-1133">Transmembrane helix</keyword>
<sequence>MFAPVKIKIKNKNLVNSPITPTSLSSGGRVHIADNNNKAEHLKVSSRCSSSYKQLGDVCWHKIRFCQDFLKCKHLPHLAKMPFSISYLTVLSFTTLTESGVVFIAAQQSLNA</sequence>
<organism evidence="2 3">
    <name type="scientific">Xiphophorus couchianus</name>
    <name type="common">Monterrey platyfish</name>
    <dbReference type="NCBI Taxonomy" id="32473"/>
    <lineage>
        <taxon>Eukaryota</taxon>
        <taxon>Metazoa</taxon>
        <taxon>Chordata</taxon>
        <taxon>Craniata</taxon>
        <taxon>Vertebrata</taxon>
        <taxon>Euteleostomi</taxon>
        <taxon>Actinopterygii</taxon>
        <taxon>Neopterygii</taxon>
        <taxon>Teleostei</taxon>
        <taxon>Neoteleostei</taxon>
        <taxon>Acanthomorphata</taxon>
        <taxon>Ovalentaria</taxon>
        <taxon>Atherinomorphae</taxon>
        <taxon>Cyprinodontiformes</taxon>
        <taxon>Poeciliidae</taxon>
        <taxon>Poeciliinae</taxon>
        <taxon>Xiphophorus</taxon>
    </lineage>
</organism>
<protein>
    <submittedName>
        <fullName evidence="2">Uncharacterized protein</fullName>
    </submittedName>
</protein>